<accession>A0AAD9TQH8</accession>
<name>A0AAD9TQH8_9ROSI</name>
<reference evidence="3" key="1">
    <citation type="journal article" date="2023" name="Plant J.">
        <title>Genome sequences and population genomics provide insights into the demographic history, inbreeding, and mutation load of two 'living fossil' tree species of Dipteronia.</title>
        <authorList>
            <person name="Feng Y."/>
            <person name="Comes H.P."/>
            <person name="Chen J."/>
            <person name="Zhu S."/>
            <person name="Lu R."/>
            <person name="Zhang X."/>
            <person name="Li P."/>
            <person name="Qiu J."/>
            <person name="Olsen K.M."/>
            <person name="Qiu Y."/>
        </authorList>
    </citation>
    <scope>NUCLEOTIDE SEQUENCE</scope>
    <source>
        <strain evidence="3">KIB01</strain>
    </source>
</reference>
<proteinExistence type="predicted"/>
<dbReference type="Proteomes" id="UP001280121">
    <property type="component" value="Unassembled WGS sequence"/>
</dbReference>
<dbReference type="PANTHER" id="PTHR33463">
    <property type="entry name" value="NB-ARC DOMAIN-CONTAINING PROTEIN-RELATED"/>
    <property type="match status" value="1"/>
</dbReference>
<dbReference type="InterPro" id="IPR057135">
    <property type="entry name" value="At4g27190-like_LRR"/>
</dbReference>
<gene>
    <name evidence="3" type="ORF">Ddye_028184</name>
</gene>
<evidence type="ECO:0000313" key="4">
    <source>
        <dbReference type="Proteomes" id="UP001280121"/>
    </source>
</evidence>
<evidence type="ECO:0000259" key="2">
    <source>
        <dbReference type="Pfam" id="PF23247"/>
    </source>
</evidence>
<comment type="caution">
    <text evidence="3">The sequence shown here is derived from an EMBL/GenBank/DDBJ whole genome shotgun (WGS) entry which is preliminary data.</text>
</comment>
<dbReference type="PANTHER" id="PTHR33463:SF209">
    <property type="entry name" value="DISEASE RESISTANCE PROTEIN RPS2-LIKE"/>
    <property type="match status" value="1"/>
</dbReference>
<organism evidence="3 4">
    <name type="scientific">Dipteronia dyeriana</name>
    <dbReference type="NCBI Taxonomy" id="168575"/>
    <lineage>
        <taxon>Eukaryota</taxon>
        <taxon>Viridiplantae</taxon>
        <taxon>Streptophyta</taxon>
        <taxon>Embryophyta</taxon>
        <taxon>Tracheophyta</taxon>
        <taxon>Spermatophyta</taxon>
        <taxon>Magnoliopsida</taxon>
        <taxon>eudicotyledons</taxon>
        <taxon>Gunneridae</taxon>
        <taxon>Pentapetalae</taxon>
        <taxon>rosids</taxon>
        <taxon>malvids</taxon>
        <taxon>Sapindales</taxon>
        <taxon>Sapindaceae</taxon>
        <taxon>Hippocastanoideae</taxon>
        <taxon>Acereae</taxon>
        <taxon>Dipteronia</taxon>
    </lineage>
</organism>
<sequence length="526" mass="60612">MVEIFAIGGDDDVNNTEVIHKIQISRLRSVNLTCLPRLKSFCSKVKAASPLQLTSNTNAIEIISEDELGISMPLFNEKVAFPNLETLNISEMFLEKIWHNQLPTLSSCVQSLASLIIKACYNLKELFLSSMVNSFVQLQYLKICHCWGMEEMVVTDKLREEERISFPQLNFLKIKGLRKLRRLYSGNYIEFSSLKEFEIRECSELKEFIFDDKVGFPSLEEIYISYMDNLEMIWHNQIAGDSFYKLKTFDVHECKKLLVVLPSNMFGRFSRLESMNVISCGSVEEIFDLRGINFEERHSVESTRLRKLSIINLPNLKNIWNKDPGRTLSFGHLQKLRVGGCQSLKNLFPASVAKGLSELEYLSVSDCGVEEIVAKEGEAVEEEPTRFLFPKMISLKLHNLPKLRTFYPGRHTIEGPVLKNLELYHCGKVRIFISEVLSIQELDIPTQQPLFVIGKAFPCLEELNLVGKNITMMWQVQFPERPLHKLKILEIGNDESTVLPLGIIQSFHNLETFSLFFWFIQRDIFI</sequence>
<feature type="domain" description="Disease resistance protein At4g27190-like leucine-rich repeats" evidence="2">
    <location>
        <begin position="84"/>
        <end position="207"/>
    </location>
</feature>
<evidence type="ECO:0000313" key="3">
    <source>
        <dbReference type="EMBL" id="KAK2640389.1"/>
    </source>
</evidence>
<dbReference type="Gene3D" id="3.80.10.10">
    <property type="entry name" value="Ribonuclease Inhibitor"/>
    <property type="match status" value="2"/>
</dbReference>
<feature type="domain" description="Disease resistance protein At4g27190-like leucine-rich repeats" evidence="2">
    <location>
        <begin position="219"/>
        <end position="368"/>
    </location>
</feature>
<protein>
    <recommendedName>
        <fullName evidence="2">Disease resistance protein At4g27190-like leucine-rich repeats domain-containing protein</fullName>
    </recommendedName>
</protein>
<keyword evidence="4" id="KW-1185">Reference proteome</keyword>
<evidence type="ECO:0000256" key="1">
    <source>
        <dbReference type="ARBA" id="ARBA00022821"/>
    </source>
</evidence>
<keyword evidence="1" id="KW-0611">Plant defense</keyword>
<dbReference type="InterPro" id="IPR032675">
    <property type="entry name" value="LRR_dom_sf"/>
</dbReference>
<dbReference type="AlphaFoldDB" id="A0AAD9TQH8"/>
<dbReference type="SUPFAM" id="SSF52058">
    <property type="entry name" value="L domain-like"/>
    <property type="match status" value="1"/>
</dbReference>
<dbReference type="EMBL" id="JANJYI010000008">
    <property type="protein sequence ID" value="KAK2640389.1"/>
    <property type="molecule type" value="Genomic_DNA"/>
</dbReference>
<dbReference type="InterPro" id="IPR050905">
    <property type="entry name" value="Plant_NBS-LRR"/>
</dbReference>
<dbReference type="Pfam" id="PF23247">
    <property type="entry name" value="LRR_RPS2"/>
    <property type="match status" value="2"/>
</dbReference>